<dbReference type="Proteomes" id="UP000799437">
    <property type="component" value="Unassembled WGS sequence"/>
</dbReference>
<accession>A0A6A6VYH7</accession>
<dbReference type="GeneID" id="54486765"/>
<evidence type="ECO:0000256" key="1">
    <source>
        <dbReference type="SAM" id="Phobius"/>
    </source>
</evidence>
<protein>
    <submittedName>
        <fullName evidence="2">Uncharacterized protein</fullName>
    </submittedName>
</protein>
<feature type="transmembrane region" description="Helical" evidence="1">
    <location>
        <begin position="551"/>
        <end position="576"/>
    </location>
</feature>
<gene>
    <name evidence="2" type="ORF">EJ05DRAFT_488432</name>
</gene>
<evidence type="ECO:0000313" key="3">
    <source>
        <dbReference type="Proteomes" id="UP000799437"/>
    </source>
</evidence>
<organism evidence="2 3">
    <name type="scientific">Pseudovirgaria hyperparasitica</name>
    <dbReference type="NCBI Taxonomy" id="470096"/>
    <lineage>
        <taxon>Eukaryota</taxon>
        <taxon>Fungi</taxon>
        <taxon>Dikarya</taxon>
        <taxon>Ascomycota</taxon>
        <taxon>Pezizomycotina</taxon>
        <taxon>Dothideomycetes</taxon>
        <taxon>Dothideomycetes incertae sedis</taxon>
        <taxon>Acrospermales</taxon>
        <taxon>Acrospermaceae</taxon>
        <taxon>Pseudovirgaria</taxon>
    </lineage>
</organism>
<name>A0A6A6VYH7_9PEZI</name>
<evidence type="ECO:0000313" key="2">
    <source>
        <dbReference type="EMBL" id="KAF2755708.1"/>
    </source>
</evidence>
<dbReference type="AlphaFoldDB" id="A0A6A6VYH7"/>
<keyword evidence="1" id="KW-1133">Transmembrane helix</keyword>
<reference evidence="2" key="1">
    <citation type="journal article" date="2020" name="Stud. Mycol.">
        <title>101 Dothideomycetes genomes: a test case for predicting lifestyles and emergence of pathogens.</title>
        <authorList>
            <person name="Haridas S."/>
            <person name="Albert R."/>
            <person name="Binder M."/>
            <person name="Bloem J."/>
            <person name="Labutti K."/>
            <person name="Salamov A."/>
            <person name="Andreopoulos B."/>
            <person name="Baker S."/>
            <person name="Barry K."/>
            <person name="Bills G."/>
            <person name="Bluhm B."/>
            <person name="Cannon C."/>
            <person name="Castanera R."/>
            <person name="Culley D."/>
            <person name="Daum C."/>
            <person name="Ezra D."/>
            <person name="Gonzalez J."/>
            <person name="Henrissat B."/>
            <person name="Kuo A."/>
            <person name="Liang C."/>
            <person name="Lipzen A."/>
            <person name="Lutzoni F."/>
            <person name="Magnuson J."/>
            <person name="Mondo S."/>
            <person name="Nolan M."/>
            <person name="Ohm R."/>
            <person name="Pangilinan J."/>
            <person name="Park H.-J."/>
            <person name="Ramirez L."/>
            <person name="Alfaro M."/>
            <person name="Sun H."/>
            <person name="Tritt A."/>
            <person name="Yoshinaga Y."/>
            <person name="Zwiers L.-H."/>
            <person name="Turgeon B."/>
            <person name="Goodwin S."/>
            <person name="Spatafora J."/>
            <person name="Crous P."/>
            <person name="Grigoriev I."/>
        </authorList>
    </citation>
    <scope>NUCLEOTIDE SEQUENCE</scope>
    <source>
        <strain evidence="2">CBS 121739</strain>
    </source>
</reference>
<feature type="transmembrane region" description="Helical" evidence="1">
    <location>
        <begin position="111"/>
        <end position="131"/>
    </location>
</feature>
<feature type="transmembrane region" description="Helical" evidence="1">
    <location>
        <begin position="39"/>
        <end position="60"/>
    </location>
</feature>
<dbReference type="EMBL" id="ML996577">
    <property type="protein sequence ID" value="KAF2755708.1"/>
    <property type="molecule type" value="Genomic_DNA"/>
</dbReference>
<dbReference type="RefSeq" id="XP_033598159.1">
    <property type="nucleotide sequence ID" value="XM_033745711.1"/>
</dbReference>
<keyword evidence="3" id="KW-1185">Reference proteome</keyword>
<sequence length="708" mass="79279">MSNSVADLHSGFWTNWEQGPIFGRTITLEASYASFLSNFLAIFITWAGTHLWTIICYVVMQSRSSKVPRDGLHHQTQVLLRNSPSVGGTIWGFMKQAQAWRRSEHHAVRRTMPLVLLALVYTGGFTAAGILSSKVSQPGSEVLLEPGKCGFPSYTGDAVEESLLRDNSFAREGAIYARNCFQDIGRDGQEDRRCNQFSAPRIGGDPVVDSDASCPFPDKSACKVPAMSITTNIPSDDLGINVPRSERMWFKKITTWSPLDMSNYVGDGWVTTPAIGDQLGFLKNETRQYYYVGDTYINSTFTYDWVFYARSQYMTDIVDHYKVWTATAYANIAQNFTPVAGLTAPNADITFLGVQSVVTYLAQVSDPLYRASTYDEDPVRGNGYYPDEKLSILGLTEQYQLCTEDKRCGNITGVLDEGIWDGLGLTDNQYAIAHRMRKAAMDGSATWIISALGSDALLASDYRASDTSFYTVGLPDEQWKTDVHYMHNVSLATMQRSAVEWASHPHREVTPGSNIFSDSHIDDPTKTTELPYDNKALARLCSRQKIRSYRYSSFSVFGVSMILGIGSFIILLNCTLSEIIHSCRKHRRSPRAQQKRQEWIETEVLQLHRMALDARGIGPWRSQEKAVPMPLDPNLMWGPDGRATIVRRNSDATLTPSVNSRWSQNTAGYQRVEKADVYQSGGWVQPSPPAPVDTMYQPYDSGYRPYHG</sequence>
<keyword evidence="1" id="KW-0472">Membrane</keyword>
<keyword evidence="1" id="KW-0812">Transmembrane</keyword>
<dbReference type="OrthoDB" id="3540210at2759"/>
<proteinExistence type="predicted"/>